<proteinExistence type="predicted"/>
<dbReference type="EMBL" id="QGBI01000029">
    <property type="protein sequence ID" value="MBX3892788.1"/>
    <property type="molecule type" value="Genomic_DNA"/>
</dbReference>
<comment type="caution">
    <text evidence="1">The sequence shown here is derived from an EMBL/GenBank/DDBJ whole genome shotgun (WGS) entry which is preliminary data.</text>
</comment>
<name>A0AAW4QCJ9_RALPI</name>
<evidence type="ECO:0000313" key="2">
    <source>
        <dbReference type="Proteomes" id="UP001199322"/>
    </source>
</evidence>
<sequence length="125" mass="13643">MTRQEMERQAVGLILKQIFDSQQLSTPIYCAEVTSEEVASELAHILPLLYIWNEAWPAGTFTLSVNGALLGYLMEALVPREDESFKFIFESVTAALSTAVRDSVIEVCEKAGMPPSLLFADGGGA</sequence>
<gene>
    <name evidence="1" type="ORF">DEE74_23250</name>
</gene>
<protein>
    <submittedName>
        <fullName evidence="1">Uncharacterized protein</fullName>
    </submittedName>
</protein>
<accession>A0AAW4QCJ9</accession>
<reference evidence="1" key="1">
    <citation type="submission" date="2018-06" db="EMBL/GenBank/DDBJ databases">
        <authorList>
            <person name="O'Rourke A."/>
        </authorList>
    </citation>
    <scope>NUCLEOTIDE SEQUENCE</scope>
    <source>
        <strain evidence="1">132550021-3</strain>
    </source>
</reference>
<dbReference type="RefSeq" id="WP_156967230.1">
    <property type="nucleotide sequence ID" value="NZ_QGAQ01000026.1"/>
</dbReference>
<dbReference type="Proteomes" id="UP001199322">
    <property type="component" value="Unassembled WGS sequence"/>
</dbReference>
<organism evidence="1 2">
    <name type="scientific">Ralstonia pickettii</name>
    <name type="common">Burkholderia pickettii</name>
    <dbReference type="NCBI Taxonomy" id="329"/>
    <lineage>
        <taxon>Bacteria</taxon>
        <taxon>Pseudomonadati</taxon>
        <taxon>Pseudomonadota</taxon>
        <taxon>Betaproteobacteria</taxon>
        <taxon>Burkholderiales</taxon>
        <taxon>Burkholderiaceae</taxon>
        <taxon>Ralstonia</taxon>
    </lineage>
</organism>
<dbReference type="AlphaFoldDB" id="A0AAW4QCJ9"/>
<evidence type="ECO:0000313" key="1">
    <source>
        <dbReference type="EMBL" id="MBX3892788.1"/>
    </source>
</evidence>